<organism evidence="1 2">
    <name type="scientific">Paracoccus hibiscisoli</name>
    <dbReference type="NCBI Taxonomy" id="2023261"/>
    <lineage>
        <taxon>Bacteria</taxon>
        <taxon>Pseudomonadati</taxon>
        <taxon>Pseudomonadota</taxon>
        <taxon>Alphaproteobacteria</taxon>
        <taxon>Rhodobacterales</taxon>
        <taxon>Paracoccaceae</taxon>
        <taxon>Paracoccus</taxon>
    </lineage>
</organism>
<keyword evidence="2" id="KW-1185">Reference proteome</keyword>
<sequence length="69" mass="7733">MERFIAAVETYALGCGISPQSLLRKTVNAQWGQWQKWKDGDASPTMRIVDQIYAYMAENPPPQTSEDAA</sequence>
<evidence type="ECO:0008006" key="3">
    <source>
        <dbReference type="Google" id="ProtNLM"/>
    </source>
</evidence>
<reference evidence="1 2" key="1">
    <citation type="submission" date="2019-04" db="EMBL/GenBank/DDBJ databases">
        <authorList>
            <person name="Li J."/>
        </authorList>
    </citation>
    <scope>NUCLEOTIDE SEQUENCE [LARGE SCALE GENOMIC DNA]</scope>
    <source>
        <strain evidence="1 2">CCTCC AB2016182</strain>
    </source>
</reference>
<name>A0A4U0QVD7_9RHOB</name>
<proteinExistence type="predicted"/>
<protein>
    <recommendedName>
        <fullName evidence="3">XRE family transcriptional regulator</fullName>
    </recommendedName>
</protein>
<dbReference type="RefSeq" id="WP_136855570.1">
    <property type="nucleotide sequence ID" value="NZ_SUNH01000006.1"/>
</dbReference>
<dbReference type="AlphaFoldDB" id="A0A4U0QVD7"/>
<evidence type="ECO:0000313" key="1">
    <source>
        <dbReference type="EMBL" id="TJZ86141.1"/>
    </source>
</evidence>
<gene>
    <name evidence="1" type="ORF">FA740_04440</name>
</gene>
<evidence type="ECO:0000313" key="2">
    <source>
        <dbReference type="Proteomes" id="UP000306223"/>
    </source>
</evidence>
<dbReference type="EMBL" id="SUNH01000006">
    <property type="protein sequence ID" value="TJZ86141.1"/>
    <property type="molecule type" value="Genomic_DNA"/>
</dbReference>
<accession>A0A4U0QVD7</accession>
<comment type="caution">
    <text evidence="1">The sequence shown here is derived from an EMBL/GenBank/DDBJ whole genome shotgun (WGS) entry which is preliminary data.</text>
</comment>
<dbReference type="Proteomes" id="UP000306223">
    <property type="component" value="Unassembled WGS sequence"/>
</dbReference>
<dbReference type="OrthoDB" id="7874026at2"/>